<dbReference type="SUPFAM" id="SSF51905">
    <property type="entry name" value="FAD/NAD(P)-binding domain"/>
    <property type="match status" value="1"/>
</dbReference>
<keyword evidence="6" id="KW-1185">Reference proteome</keyword>
<gene>
    <name evidence="5" type="ORF">LQ327_00380</name>
</gene>
<comment type="cofactor">
    <cofactor evidence="1">
        <name>FAD</name>
        <dbReference type="ChEBI" id="CHEBI:57692"/>
    </cofactor>
</comment>
<dbReference type="RefSeq" id="WP_230729513.1">
    <property type="nucleotide sequence ID" value="NZ_JAJNDB010000001.1"/>
</dbReference>
<dbReference type="EMBL" id="JAJNDB010000001">
    <property type="protein sequence ID" value="MCD2191847.1"/>
    <property type="molecule type" value="Genomic_DNA"/>
</dbReference>
<dbReference type="Pfam" id="PF21274">
    <property type="entry name" value="Rng_hyd_C"/>
    <property type="match status" value="1"/>
</dbReference>
<comment type="caution">
    <text evidence="5">The sequence shown here is derived from an EMBL/GenBank/DDBJ whole genome shotgun (WGS) entry which is preliminary data.</text>
</comment>
<name>A0ABS8P0R7_9PSEU</name>
<dbReference type="InterPro" id="IPR002938">
    <property type="entry name" value="FAD-bd"/>
</dbReference>
<evidence type="ECO:0000256" key="2">
    <source>
        <dbReference type="ARBA" id="ARBA00022630"/>
    </source>
</evidence>
<dbReference type="Gene3D" id="3.50.50.60">
    <property type="entry name" value="FAD/NAD(P)-binding domain"/>
    <property type="match status" value="1"/>
</dbReference>
<keyword evidence="2" id="KW-0285">Flavoprotein</keyword>
<dbReference type="InterPro" id="IPR050641">
    <property type="entry name" value="RIFMO-like"/>
</dbReference>
<proteinExistence type="predicted"/>
<keyword evidence="3" id="KW-0274">FAD</keyword>
<evidence type="ECO:0000313" key="5">
    <source>
        <dbReference type="EMBL" id="MCD2191847.1"/>
    </source>
</evidence>
<evidence type="ECO:0000256" key="1">
    <source>
        <dbReference type="ARBA" id="ARBA00001974"/>
    </source>
</evidence>
<accession>A0ABS8P0R7</accession>
<dbReference type="Proteomes" id="UP001199469">
    <property type="component" value="Unassembled WGS sequence"/>
</dbReference>
<evidence type="ECO:0000256" key="3">
    <source>
        <dbReference type="ARBA" id="ARBA00022827"/>
    </source>
</evidence>
<organism evidence="5 6">
    <name type="scientific">Actinomycetospora endophytica</name>
    <dbReference type="NCBI Taxonomy" id="2291215"/>
    <lineage>
        <taxon>Bacteria</taxon>
        <taxon>Bacillati</taxon>
        <taxon>Actinomycetota</taxon>
        <taxon>Actinomycetes</taxon>
        <taxon>Pseudonocardiales</taxon>
        <taxon>Pseudonocardiaceae</taxon>
        <taxon>Actinomycetospora</taxon>
    </lineage>
</organism>
<dbReference type="PRINTS" id="PR00420">
    <property type="entry name" value="RNGMNOXGNASE"/>
</dbReference>
<dbReference type="PANTHER" id="PTHR43004:SF19">
    <property type="entry name" value="BINDING MONOOXYGENASE, PUTATIVE (JCVI)-RELATED"/>
    <property type="match status" value="1"/>
</dbReference>
<protein>
    <submittedName>
        <fullName evidence="5">FAD-dependent oxidoreductase</fullName>
    </submittedName>
</protein>
<dbReference type="Gene3D" id="3.30.9.10">
    <property type="entry name" value="D-Amino Acid Oxidase, subunit A, domain 2"/>
    <property type="match status" value="1"/>
</dbReference>
<evidence type="ECO:0000313" key="6">
    <source>
        <dbReference type="Proteomes" id="UP001199469"/>
    </source>
</evidence>
<dbReference type="InterPro" id="IPR036188">
    <property type="entry name" value="FAD/NAD-bd_sf"/>
</dbReference>
<sequence>MGDDDVVIVGAGLAGLSTALFLALHGVGATVLERHPSTSTQPKARGQMPVIMEGFATAGVAEAIRAANPPGRLGLTNRVARSLAGPVLHEFTEPVDVFAEFSPAAPAMASQAAVEAAVAARARELGTRLRFRTRAESLTQDDEGVTLTVRDLDTDTVERVRAGWVVAADGHRGGLREMVGIGSHGHGGFGASDSVLFRADLSQWAGDDSVVLVYVQNPALPNGAGVLVSTDVPGEWVAAVSAGSDHDQTIAEIRTMIGADDLAVDVLGRGSWESAHRVADRYREGRVLLVGDAAHTMPPTGGQGGNTAMLDGYHLGWRLAAVALGQAGPGLLDSHDAERRPYGEAVADWQVANLAVRQRPDLQDAVGAPMDPATLLFGHVCHGPAVAAEPTAPNQHFEDPRHPSGRPGTRVPHVWLSGPAGRVSPRELLGPHFLVLTADPDGASAARAAASELGIDLRAHQLGRDLHDPDGSWAKTSGTGPDGTVLVRPDGIVAWRGNNPADLTSVLRWVLAR</sequence>
<evidence type="ECO:0000259" key="4">
    <source>
        <dbReference type="Pfam" id="PF01494"/>
    </source>
</evidence>
<feature type="domain" description="FAD-binding" evidence="4">
    <location>
        <begin position="5"/>
        <end position="349"/>
    </location>
</feature>
<dbReference type="PANTHER" id="PTHR43004">
    <property type="entry name" value="TRK SYSTEM POTASSIUM UPTAKE PROTEIN"/>
    <property type="match status" value="1"/>
</dbReference>
<reference evidence="5 6" key="1">
    <citation type="submission" date="2021-11" db="EMBL/GenBank/DDBJ databases">
        <title>Draft genome sequence of Actinomycetospora sp. SF1 isolated from the rhizosphere soil.</title>
        <authorList>
            <person name="Duangmal K."/>
            <person name="Chantavorakit T."/>
        </authorList>
    </citation>
    <scope>NUCLEOTIDE SEQUENCE [LARGE SCALE GENOMIC DNA]</scope>
    <source>
        <strain evidence="5 6">TBRC 5722</strain>
    </source>
</reference>
<dbReference type="Pfam" id="PF01494">
    <property type="entry name" value="FAD_binding_3"/>
    <property type="match status" value="1"/>
</dbReference>
<dbReference type="Gene3D" id="3.40.30.120">
    <property type="match status" value="1"/>
</dbReference>